<gene>
    <name evidence="1" type="ORF">CD32_02825</name>
</gene>
<dbReference type="EMBL" id="JPVP01000045">
    <property type="protein sequence ID" value="KGR87749.1"/>
    <property type="molecule type" value="Genomic_DNA"/>
</dbReference>
<dbReference type="eggNOG" id="ENOG50330T9">
    <property type="taxonomic scope" value="Bacteria"/>
</dbReference>
<protein>
    <submittedName>
        <fullName evidence="1">Transposase</fullName>
    </submittedName>
</protein>
<dbReference type="OrthoDB" id="2706506at2"/>
<keyword evidence="2" id="KW-1185">Reference proteome</keyword>
<evidence type="ECO:0000313" key="1">
    <source>
        <dbReference type="EMBL" id="KGR87749.1"/>
    </source>
</evidence>
<dbReference type="RefSeq" id="WP_036151113.1">
    <property type="nucleotide sequence ID" value="NZ_AVCX01000018.1"/>
</dbReference>
<evidence type="ECO:0000313" key="2">
    <source>
        <dbReference type="Proteomes" id="UP000030437"/>
    </source>
</evidence>
<dbReference type="STRING" id="1220589.CD32_02825"/>
<name>A0A0A3ISK4_9BACI</name>
<sequence>MEKQIYYISVPNLTCTAYPGMRPYDFKMELEPQKARVFQKLFGHIYQLETSNMVRAHLPFIPYHMDELNHDIDQRYKQIYALIHEYGDEQTREFVEQMPYFS</sequence>
<comment type="caution">
    <text evidence="1">The sequence shown here is derived from an EMBL/GenBank/DDBJ whole genome shotgun (WGS) entry which is preliminary data.</text>
</comment>
<organism evidence="1 2">
    <name type="scientific">Lysinibacillus odysseyi 34hs-1 = NBRC 100172</name>
    <dbReference type="NCBI Taxonomy" id="1220589"/>
    <lineage>
        <taxon>Bacteria</taxon>
        <taxon>Bacillati</taxon>
        <taxon>Bacillota</taxon>
        <taxon>Bacilli</taxon>
        <taxon>Bacillales</taxon>
        <taxon>Bacillaceae</taxon>
        <taxon>Lysinibacillus</taxon>
    </lineage>
</organism>
<proteinExistence type="predicted"/>
<dbReference type="AlphaFoldDB" id="A0A0A3ISK4"/>
<accession>A0A0A3ISK4</accession>
<dbReference type="Proteomes" id="UP000030437">
    <property type="component" value="Unassembled WGS sequence"/>
</dbReference>
<reference evidence="1 2" key="1">
    <citation type="submission" date="2014-02" db="EMBL/GenBank/DDBJ databases">
        <title>Draft genome sequence of Lysinibacillus odysseyi NBRC 100172.</title>
        <authorList>
            <person name="Zhang F."/>
            <person name="Wang G."/>
            <person name="Zhang L."/>
        </authorList>
    </citation>
    <scope>NUCLEOTIDE SEQUENCE [LARGE SCALE GENOMIC DNA]</scope>
    <source>
        <strain evidence="1 2">NBRC 100172</strain>
    </source>
</reference>